<dbReference type="EMBL" id="MU251628">
    <property type="protein sequence ID" value="KAG9231033.1"/>
    <property type="molecule type" value="Genomic_DNA"/>
</dbReference>
<dbReference type="Proteomes" id="UP000824998">
    <property type="component" value="Unassembled WGS sequence"/>
</dbReference>
<evidence type="ECO:0000313" key="3">
    <source>
        <dbReference type="Proteomes" id="UP000824998"/>
    </source>
</evidence>
<dbReference type="PANTHER" id="PTHR38792">
    <property type="entry name" value="BNR/ASP-BOX REPEAT DOMAIN PROTEIN (AFU_ORTHOLOGUE AFUA_7G06430)-RELATED"/>
    <property type="match status" value="1"/>
</dbReference>
<accession>A0A9P7YDI7</accession>
<dbReference type="SUPFAM" id="SSF110296">
    <property type="entry name" value="Oligoxyloglucan reducing end-specific cellobiohydrolase"/>
    <property type="match status" value="1"/>
</dbReference>
<keyword evidence="1" id="KW-0732">Signal</keyword>
<dbReference type="AlphaFoldDB" id="A0A9P7YDI7"/>
<reference evidence="2" key="1">
    <citation type="journal article" date="2021" name="IMA Fungus">
        <title>Genomic characterization of three marine fungi, including Emericellopsis atlantica sp. nov. with signatures of a generalist lifestyle and marine biomass degradation.</title>
        <authorList>
            <person name="Hagestad O.C."/>
            <person name="Hou L."/>
            <person name="Andersen J.H."/>
            <person name="Hansen E.H."/>
            <person name="Altermark B."/>
            <person name="Li C."/>
            <person name="Kuhnert E."/>
            <person name="Cox R.J."/>
            <person name="Crous P.W."/>
            <person name="Spatafora J.W."/>
            <person name="Lail K."/>
            <person name="Amirebrahimi M."/>
            <person name="Lipzen A."/>
            <person name="Pangilinan J."/>
            <person name="Andreopoulos W."/>
            <person name="Hayes R.D."/>
            <person name="Ng V."/>
            <person name="Grigoriev I.V."/>
            <person name="Jackson S.A."/>
            <person name="Sutton T.D.S."/>
            <person name="Dobson A.D.W."/>
            <person name="Rama T."/>
        </authorList>
    </citation>
    <scope>NUCLEOTIDE SEQUENCE</scope>
    <source>
        <strain evidence="2">TRa018bII</strain>
    </source>
</reference>
<feature type="chain" id="PRO_5040296444" evidence="1">
    <location>
        <begin position="19"/>
        <end position="380"/>
    </location>
</feature>
<dbReference type="GO" id="GO:0016787">
    <property type="term" value="F:hydrolase activity"/>
    <property type="evidence" value="ECO:0007669"/>
    <property type="project" value="UniProtKB-KW"/>
</dbReference>
<protein>
    <submittedName>
        <fullName evidence="2">Glycoside hydrolase family 93 protein</fullName>
    </submittedName>
</protein>
<gene>
    <name evidence="2" type="ORF">BJ875DRAFT_545698</name>
</gene>
<evidence type="ECO:0000313" key="2">
    <source>
        <dbReference type="EMBL" id="KAG9231033.1"/>
    </source>
</evidence>
<evidence type="ECO:0000256" key="1">
    <source>
        <dbReference type="SAM" id="SignalP"/>
    </source>
</evidence>
<comment type="caution">
    <text evidence="2">The sequence shown here is derived from an EMBL/GenBank/DDBJ whole genome shotgun (WGS) entry which is preliminary data.</text>
</comment>
<organism evidence="2 3">
    <name type="scientific">Amylocarpus encephaloides</name>
    <dbReference type="NCBI Taxonomy" id="45428"/>
    <lineage>
        <taxon>Eukaryota</taxon>
        <taxon>Fungi</taxon>
        <taxon>Dikarya</taxon>
        <taxon>Ascomycota</taxon>
        <taxon>Pezizomycotina</taxon>
        <taxon>Leotiomycetes</taxon>
        <taxon>Helotiales</taxon>
        <taxon>Helotiales incertae sedis</taxon>
        <taxon>Amylocarpus</taxon>
    </lineage>
</organism>
<dbReference type="OrthoDB" id="2130735at2759"/>
<sequence>MHPFFFQAVALLCGAVLGTPREKPFTTLSGVTIFTPPSNYTNPRVLYSRTVELEGGVLLATWENYSPEPPKVYFPIFKSADGGATWKEISRVQDTQNGWGLRYQPHLYMLTKRVGRFKPGTIICSGSSIPTDLSVAQIDVYVSEDNGYTWKFTSHVATGGAAIPNNGVPAIWEPFVMEYNGKVVLYYSDQRDAAHGQKLIHTVSKDLLTWSADVDDVAWPVYTARPGMTTITQLPNKKYMMTYEYGGGQTSGGYAFPVHYRISANPLKFNDSPDFAIISNDGIQPTGSPTITWSSVGGENGTIVVTAHSNSQVFVNQALGDPGRWETVATPQERAYTRHVRILKNQNLLLIMGAGQLPPSTTNKVTVSVMDLKAALKSST</sequence>
<keyword evidence="3" id="KW-1185">Reference proteome</keyword>
<name>A0A9P7YDI7_9HELO</name>
<dbReference type="CDD" id="cd15482">
    <property type="entry name" value="Sialidase_non-viral"/>
    <property type="match status" value="1"/>
</dbReference>
<keyword evidence="2" id="KW-0378">Hydrolase</keyword>
<proteinExistence type="predicted"/>
<feature type="signal peptide" evidence="1">
    <location>
        <begin position="1"/>
        <end position="18"/>
    </location>
</feature>
<dbReference type="Gene3D" id="2.120.10.10">
    <property type="match status" value="1"/>
</dbReference>
<dbReference type="PANTHER" id="PTHR38792:SF3">
    <property type="entry name" value="BNR_ASP-BOX REPEAT DOMAIN PROTEIN (AFU_ORTHOLOGUE AFUA_7G06430)-RELATED"/>
    <property type="match status" value="1"/>
</dbReference>